<dbReference type="EMBL" id="QAYC01000021">
    <property type="protein sequence ID" value="PTW43804.1"/>
    <property type="molecule type" value="Genomic_DNA"/>
</dbReference>
<evidence type="ECO:0000256" key="9">
    <source>
        <dbReference type="ARBA" id="ARBA00022989"/>
    </source>
</evidence>
<dbReference type="GO" id="GO:0046872">
    <property type="term" value="F:metal ion binding"/>
    <property type="evidence" value="ECO:0007669"/>
    <property type="project" value="UniProtKB-KW"/>
</dbReference>
<proteinExistence type="predicted"/>
<evidence type="ECO:0000256" key="3">
    <source>
        <dbReference type="ARBA" id="ARBA00022676"/>
    </source>
</evidence>
<evidence type="ECO:0000256" key="1">
    <source>
        <dbReference type="ARBA" id="ARBA00004323"/>
    </source>
</evidence>
<keyword evidence="10" id="KW-0333">Golgi apparatus</keyword>
<evidence type="ECO:0000256" key="6">
    <source>
        <dbReference type="ARBA" id="ARBA00022723"/>
    </source>
</evidence>
<accession>A0A8E2VGF9</accession>
<dbReference type="AlphaFoldDB" id="A0A8E2VGF9"/>
<comment type="subcellular location">
    <subcellularLocation>
        <location evidence="2">Endoplasmic reticulum membrane</location>
        <topology evidence="2">Single-pass type II membrane protein</topology>
    </subcellularLocation>
    <subcellularLocation>
        <location evidence="1">Golgi apparatus membrane</location>
        <topology evidence="1">Single-pass type II membrane protein</topology>
    </subcellularLocation>
</comment>
<keyword evidence="4" id="KW-0808">Transferase</keyword>
<keyword evidence="17" id="KW-1185">Reference proteome</keyword>
<name>A0A8E2VGF9_9RHOB</name>
<dbReference type="PANTHER" id="PTHR46025">
    <property type="entry name" value="XYLOSYLTRANSFERASE OXT"/>
    <property type="match status" value="1"/>
</dbReference>
<dbReference type="InterPro" id="IPR043538">
    <property type="entry name" value="XYLT"/>
</dbReference>
<keyword evidence="13" id="KW-0325">Glycoprotein</keyword>
<evidence type="ECO:0000256" key="12">
    <source>
        <dbReference type="ARBA" id="ARBA00023157"/>
    </source>
</evidence>
<protein>
    <recommendedName>
        <fullName evidence="14">Peptide O-xylosyltransferase</fullName>
    </recommendedName>
</protein>
<evidence type="ECO:0000313" key="17">
    <source>
        <dbReference type="Proteomes" id="UP000244037"/>
    </source>
</evidence>
<keyword evidence="7" id="KW-0256">Endoplasmic reticulum</keyword>
<dbReference type="GO" id="GO:0016020">
    <property type="term" value="C:membrane"/>
    <property type="evidence" value="ECO:0007669"/>
    <property type="project" value="InterPro"/>
</dbReference>
<evidence type="ECO:0000256" key="2">
    <source>
        <dbReference type="ARBA" id="ARBA00004648"/>
    </source>
</evidence>
<dbReference type="Pfam" id="PF02485">
    <property type="entry name" value="Branch"/>
    <property type="match status" value="1"/>
</dbReference>
<evidence type="ECO:0000256" key="14">
    <source>
        <dbReference type="ARBA" id="ARBA00042865"/>
    </source>
</evidence>
<dbReference type="Proteomes" id="UP000244037">
    <property type="component" value="Unassembled WGS sequence"/>
</dbReference>
<evidence type="ECO:0000256" key="8">
    <source>
        <dbReference type="ARBA" id="ARBA00022968"/>
    </source>
</evidence>
<dbReference type="PANTHER" id="PTHR46025:SF3">
    <property type="entry name" value="XYLOSYLTRANSFERASE OXT"/>
    <property type="match status" value="1"/>
</dbReference>
<keyword evidence="6" id="KW-0479">Metal-binding</keyword>
<keyword evidence="3" id="KW-0328">Glycosyltransferase</keyword>
<dbReference type="Pfam" id="PF19349">
    <property type="entry name" value="DUF5927"/>
    <property type="match status" value="1"/>
</dbReference>
<dbReference type="GO" id="GO:0030158">
    <property type="term" value="F:protein xylosyltransferase activity"/>
    <property type="evidence" value="ECO:0007669"/>
    <property type="project" value="InterPro"/>
</dbReference>
<evidence type="ECO:0000256" key="5">
    <source>
        <dbReference type="ARBA" id="ARBA00022692"/>
    </source>
</evidence>
<dbReference type="InterPro" id="IPR003406">
    <property type="entry name" value="Glyco_trans_14"/>
</dbReference>
<comment type="caution">
    <text evidence="16">The sequence shown here is derived from an EMBL/GenBank/DDBJ whole genome shotgun (WGS) entry which is preliminary data.</text>
</comment>
<feature type="domain" description="DUF5927" evidence="15">
    <location>
        <begin position="266"/>
        <end position="565"/>
    </location>
</feature>
<evidence type="ECO:0000256" key="4">
    <source>
        <dbReference type="ARBA" id="ARBA00022679"/>
    </source>
</evidence>
<dbReference type="InterPro" id="IPR045971">
    <property type="entry name" value="DUF5927"/>
</dbReference>
<gene>
    <name evidence="16" type="ORF">C8N38_12158</name>
</gene>
<dbReference type="OrthoDB" id="7943907at2"/>
<evidence type="ECO:0000256" key="7">
    <source>
        <dbReference type="ARBA" id="ARBA00022824"/>
    </source>
</evidence>
<keyword evidence="5" id="KW-0812">Transmembrane</keyword>
<organism evidence="16 17">
    <name type="scientific">Rhodovulum kholense</name>
    <dbReference type="NCBI Taxonomy" id="453584"/>
    <lineage>
        <taxon>Bacteria</taxon>
        <taxon>Pseudomonadati</taxon>
        <taxon>Pseudomonadota</taxon>
        <taxon>Alphaproteobacteria</taxon>
        <taxon>Rhodobacterales</taxon>
        <taxon>Paracoccaceae</taxon>
        <taxon>Rhodovulum</taxon>
    </lineage>
</organism>
<dbReference type="RefSeq" id="WP_108028696.1">
    <property type="nucleotide sequence ID" value="NZ_QAYC01000021.1"/>
</dbReference>
<keyword evidence="12" id="KW-1015">Disulfide bond</keyword>
<dbReference type="GO" id="GO:0050650">
    <property type="term" value="P:chondroitin sulfate proteoglycan biosynthetic process"/>
    <property type="evidence" value="ECO:0007669"/>
    <property type="project" value="TreeGrafter"/>
</dbReference>
<evidence type="ECO:0000256" key="10">
    <source>
        <dbReference type="ARBA" id="ARBA00023034"/>
    </source>
</evidence>
<evidence type="ECO:0000259" key="15">
    <source>
        <dbReference type="Pfam" id="PF19349"/>
    </source>
</evidence>
<keyword evidence="9" id="KW-1133">Transmembrane helix</keyword>
<evidence type="ECO:0000256" key="11">
    <source>
        <dbReference type="ARBA" id="ARBA00023136"/>
    </source>
</evidence>
<dbReference type="GO" id="GO:0015012">
    <property type="term" value="P:heparan sulfate proteoglycan biosynthetic process"/>
    <property type="evidence" value="ECO:0007669"/>
    <property type="project" value="TreeGrafter"/>
</dbReference>
<sequence>MSVGFVMIVHTALDRAAAVARHWAEAGCPVVIHVDSRVPEAEVMAMQQALAGLADVRFCARHPCEWGTWSIVRATLAAVELALAEFPAIGHVYLASGACLPLRPAADLTAYLAARPETDFIESVTTDEVPWTVGGLSRERFSLSFPFAWKRQRRLFDQLVTLQRRLGIRRCPPAGLEPHLGSQWWCLTRRTLSAILTDPDRRRIERYFRRVWIPDESYFQTLVRRHGRRVESRSLTLSRFNRQGRPFVFYDDHLQLLRRSDCFVARKIWPGADWLYDTFLDPGLPARGAAEPDPARLDRLLTAADDRRVRGRPGLVMQSRLPSPDWAHATTCAPFSVLQGFDALFEDFAPWFERHVGARVHGHLFAPDRAEFAGGGASFSGGISDAAALRDYDPGGFLRNLIWAGRGERQCFMFGPADRQEISWPLAIDRNAHIAVATGAWAVPLFRSGQDFAVLRKRAAELQRVEAAFLDILRAPQVRARVRIWSMADAVRTPMEVLLGLVEDIAPEARSRLPLAAAPRLVPLSGFGAFLQRLKNEGMLPHLVGDFPADESRLRPPPLRRPYLVM</sequence>
<evidence type="ECO:0000313" key="16">
    <source>
        <dbReference type="EMBL" id="PTW43804.1"/>
    </source>
</evidence>
<reference evidence="16 17" key="1">
    <citation type="submission" date="2018-04" db="EMBL/GenBank/DDBJ databases">
        <title>Genomic Encyclopedia of Archaeal and Bacterial Type Strains, Phase II (KMG-II): from individual species to whole genera.</title>
        <authorList>
            <person name="Goeker M."/>
        </authorList>
    </citation>
    <scope>NUCLEOTIDE SEQUENCE [LARGE SCALE GENOMIC DNA]</scope>
    <source>
        <strain evidence="16 17">DSM 19783</strain>
    </source>
</reference>
<keyword evidence="8" id="KW-0735">Signal-anchor</keyword>
<keyword evidence="11" id="KW-0472">Membrane</keyword>
<evidence type="ECO:0000256" key="13">
    <source>
        <dbReference type="ARBA" id="ARBA00023180"/>
    </source>
</evidence>